<protein>
    <submittedName>
        <fullName evidence="1">Uncharacterized protein</fullName>
    </submittedName>
</protein>
<dbReference type="Proteomes" id="UP001056120">
    <property type="component" value="Linkage Group LG29"/>
</dbReference>
<sequence>MIYLSNFDLDITKKQQVVNKPGDGWSCGQWACGVATVQQTAERRAAVATSLGGGEPAVRPSGDSGRQAVEKVGAGRTSKASFDSDV</sequence>
<gene>
    <name evidence="1" type="ORF">L1987_86851</name>
</gene>
<evidence type="ECO:0000313" key="2">
    <source>
        <dbReference type="Proteomes" id="UP001056120"/>
    </source>
</evidence>
<organism evidence="1 2">
    <name type="scientific">Smallanthus sonchifolius</name>
    <dbReference type="NCBI Taxonomy" id="185202"/>
    <lineage>
        <taxon>Eukaryota</taxon>
        <taxon>Viridiplantae</taxon>
        <taxon>Streptophyta</taxon>
        <taxon>Embryophyta</taxon>
        <taxon>Tracheophyta</taxon>
        <taxon>Spermatophyta</taxon>
        <taxon>Magnoliopsida</taxon>
        <taxon>eudicotyledons</taxon>
        <taxon>Gunneridae</taxon>
        <taxon>Pentapetalae</taxon>
        <taxon>asterids</taxon>
        <taxon>campanulids</taxon>
        <taxon>Asterales</taxon>
        <taxon>Asteraceae</taxon>
        <taxon>Asteroideae</taxon>
        <taxon>Heliantheae alliance</taxon>
        <taxon>Millerieae</taxon>
        <taxon>Smallanthus</taxon>
    </lineage>
</organism>
<comment type="caution">
    <text evidence="1">The sequence shown here is derived from an EMBL/GenBank/DDBJ whole genome shotgun (WGS) entry which is preliminary data.</text>
</comment>
<proteinExistence type="predicted"/>
<reference evidence="2" key="1">
    <citation type="journal article" date="2022" name="Mol. Ecol. Resour.">
        <title>The genomes of chicory, endive, great burdock and yacon provide insights into Asteraceae palaeo-polyploidization history and plant inulin production.</title>
        <authorList>
            <person name="Fan W."/>
            <person name="Wang S."/>
            <person name="Wang H."/>
            <person name="Wang A."/>
            <person name="Jiang F."/>
            <person name="Liu H."/>
            <person name="Zhao H."/>
            <person name="Xu D."/>
            <person name="Zhang Y."/>
        </authorList>
    </citation>
    <scope>NUCLEOTIDE SEQUENCE [LARGE SCALE GENOMIC DNA]</scope>
    <source>
        <strain evidence="2">cv. Yunnan</strain>
    </source>
</reference>
<reference evidence="1 2" key="2">
    <citation type="journal article" date="2022" name="Mol. Ecol. Resour.">
        <title>The genomes of chicory, endive, great burdock and yacon provide insights into Asteraceae paleo-polyploidization history and plant inulin production.</title>
        <authorList>
            <person name="Fan W."/>
            <person name="Wang S."/>
            <person name="Wang H."/>
            <person name="Wang A."/>
            <person name="Jiang F."/>
            <person name="Liu H."/>
            <person name="Zhao H."/>
            <person name="Xu D."/>
            <person name="Zhang Y."/>
        </authorList>
    </citation>
    <scope>NUCLEOTIDE SEQUENCE [LARGE SCALE GENOMIC DNA]</scope>
    <source>
        <strain evidence="2">cv. Yunnan</strain>
        <tissue evidence="1">Leaves</tissue>
    </source>
</reference>
<evidence type="ECO:0000313" key="1">
    <source>
        <dbReference type="EMBL" id="KAI3677228.1"/>
    </source>
</evidence>
<accession>A0ACB8Y0K4</accession>
<name>A0ACB8Y0K4_9ASTR</name>
<dbReference type="EMBL" id="CM042046">
    <property type="protein sequence ID" value="KAI3677228.1"/>
    <property type="molecule type" value="Genomic_DNA"/>
</dbReference>
<keyword evidence="2" id="KW-1185">Reference proteome</keyword>